<dbReference type="PROSITE" id="PS51186">
    <property type="entry name" value="GNAT"/>
    <property type="match status" value="1"/>
</dbReference>
<dbReference type="InterPro" id="IPR000182">
    <property type="entry name" value="GNAT_dom"/>
</dbReference>
<reference evidence="3" key="1">
    <citation type="journal article" date="2019" name="Int. J. Syst. Evol. Microbiol.">
        <title>The Global Catalogue of Microorganisms (GCM) 10K type strain sequencing project: providing services to taxonomists for standard genome sequencing and annotation.</title>
        <authorList>
            <consortium name="The Broad Institute Genomics Platform"/>
            <consortium name="The Broad Institute Genome Sequencing Center for Infectious Disease"/>
            <person name="Wu L."/>
            <person name="Ma J."/>
        </authorList>
    </citation>
    <scope>NUCLEOTIDE SEQUENCE [LARGE SCALE GENOMIC DNA]</scope>
    <source>
        <strain evidence="3">KCTC 52039</strain>
    </source>
</reference>
<dbReference type="EMBL" id="JBHRTO010000001">
    <property type="protein sequence ID" value="MFC3181755.1"/>
    <property type="molecule type" value="Genomic_DNA"/>
</dbReference>
<dbReference type="SUPFAM" id="SSF55729">
    <property type="entry name" value="Acyl-CoA N-acyltransferases (Nat)"/>
    <property type="match status" value="1"/>
</dbReference>
<dbReference type="RefSeq" id="WP_380073344.1">
    <property type="nucleotide sequence ID" value="NZ_JBHRTO010000001.1"/>
</dbReference>
<dbReference type="InterPro" id="IPR016181">
    <property type="entry name" value="Acyl_CoA_acyltransferase"/>
</dbReference>
<sequence length="278" mass="30278">MTPARFRKATQHDAPGLLQFLARHEALSMFPMNNLLGHGLRTESFLFQSGTQITGYLGLTADHNLMPQAPDADWSLVRPWLADRAIAGLIGPPEQCKALQHALGLDDAPLRMHAIEPGFSLDLADLRLPPVDGFRITPLSADLAVAIQWRAAALVETMGFAPQDAPLIAHDQVQRWQAEGRHRLLWQGNRPVSLAGFNAQTTQTVQIGGVYTPPALRNLGHARRAVSMILAEAQQTGIKRAVLFAANDAAARAYLAIGFRPSHSFALILFTEPQKVAA</sequence>
<evidence type="ECO:0000313" key="2">
    <source>
        <dbReference type="EMBL" id="MFC3181755.1"/>
    </source>
</evidence>
<organism evidence="2 3">
    <name type="scientific">Cypionkella sinensis</name>
    <dbReference type="NCBI Taxonomy" id="1756043"/>
    <lineage>
        <taxon>Bacteria</taxon>
        <taxon>Pseudomonadati</taxon>
        <taxon>Pseudomonadota</taxon>
        <taxon>Alphaproteobacteria</taxon>
        <taxon>Rhodobacterales</taxon>
        <taxon>Paracoccaceae</taxon>
        <taxon>Cypionkella</taxon>
    </lineage>
</organism>
<protein>
    <submittedName>
        <fullName evidence="2">GNAT family N-acetyltransferase</fullName>
    </submittedName>
</protein>
<dbReference type="Gene3D" id="3.40.630.30">
    <property type="match status" value="1"/>
</dbReference>
<gene>
    <name evidence="2" type="ORF">ACFOGH_12195</name>
</gene>
<dbReference type="Proteomes" id="UP001595547">
    <property type="component" value="Unassembled WGS sequence"/>
</dbReference>
<evidence type="ECO:0000259" key="1">
    <source>
        <dbReference type="PROSITE" id="PS51186"/>
    </source>
</evidence>
<name>A0ABV7J2A7_9RHOB</name>
<proteinExistence type="predicted"/>
<keyword evidence="3" id="KW-1185">Reference proteome</keyword>
<comment type="caution">
    <text evidence="2">The sequence shown here is derived from an EMBL/GenBank/DDBJ whole genome shotgun (WGS) entry which is preliminary data.</text>
</comment>
<accession>A0ABV7J2A7</accession>
<feature type="domain" description="N-acetyltransferase" evidence="1">
    <location>
        <begin position="134"/>
        <end position="278"/>
    </location>
</feature>
<evidence type="ECO:0000313" key="3">
    <source>
        <dbReference type="Proteomes" id="UP001595547"/>
    </source>
</evidence>
<dbReference type="Pfam" id="PF00583">
    <property type="entry name" value="Acetyltransf_1"/>
    <property type="match status" value="1"/>
</dbReference>